<dbReference type="InterPro" id="IPR013103">
    <property type="entry name" value="RVT_2"/>
</dbReference>
<evidence type="ECO:0000313" key="2">
    <source>
        <dbReference type="EMBL" id="KAJ0209292.1"/>
    </source>
</evidence>
<dbReference type="SUPFAM" id="SSF56672">
    <property type="entry name" value="DNA/RNA polymerases"/>
    <property type="match status" value="1"/>
</dbReference>
<protein>
    <recommendedName>
        <fullName evidence="1">Reverse transcriptase Ty1/copia-type domain-containing protein</fullName>
    </recommendedName>
</protein>
<sequence>MTSMNDEMSVLIRNQTWELVPKPDDVNPISCKYKARLVAHGFSQQFGLDYEDTFSPVAKLTRKGWNLCKMDVCNAFLYGNIDHVIHMEQPLGFRSETRPSYVCKLKKALYGLKQSPRAWYGKIA</sequence>
<dbReference type="InterPro" id="IPR043502">
    <property type="entry name" value="DNA/RNA_pol_sf"/>
</dbReference>
<name>A0A9R1VQY7_LACSA</name>
<accession>A0A9R1VQY7</accession>
<organism evidence="2 3">
    <name type="scientific">Lactuca sativa</name>
    <name type="common">Garden lettuce</name>
    <dbReference type="NCBI Taxonomy" id="4236"/>
    <lineage>
        <taxon>Eukaryota</taxon>
        <taxon>Viridiplantae</taxon>
        <taxon>Streptophyta</taxon>
        <taxon>Embryophyta</taxon>
        <taxon>Tracheophyta</taxon>
        <taxon>Spermatophyta</taxon>
        <taxon>Magnoliopsida</taxon>
        <taxon>eudicotyledons</taxon>
        <taxon>Gunneridae</taxon>
        <taxon>Pentapetalae</taxon>
        <taxon>asterids</taxon>
        <taxon>campanulids</taxon>
        <taxon>Asterales</taxon>
        <taxon>Asteraceae</taxon>
        <taxon>Cichorioideae</taxon>
        <taxon>Cichorieae</taxon>
        <taxon>Lactucinae</taxon>
        <taxon>Lactuca</taxon>
    </lineage>
</organism>
<dbReference type="AlphaFoldDB" id="A0A9R1VQY7"/>
<proteinExistence type="predicted"/>
<dbReference type="Pfam" id="PF07727">
    <property type="entry name" value="RVT_2"/>
    <property type="match status" value="1"/>
</dbReference>
<comment type="caution">
    <text evidence="2">The sequence shown here is derived from an EMBL/GenBank/DDBJ whole genome shotgun (WGS) entry which is preliminary data.</text>
</comment>
<evidence type="ECO:0000259" key="1">
    <source>
        <dbReference type="Pfam" id="PF07727"/>
    </source>
</evidence>
<feature type="domain" description="Reverse transcriptase Ty1/copia-type" evidence="1">
    <location>
        <begin position="16"/>
        <end position="123"/>
    </location>
</feature>
<gene>
    <name evidence="2" type="ORF">LSAT_V11C400159620</name>
</gene>
<keyword evidence="3" id="KW-1185">Reference proteome</keyword>
<dbReference type="EMBL" id="NBSK02000004">
    <property type="protein sequence ID" value="KAJ0209292.1"/>
    <property type="molecule type" value="Genomic_DNA"/>
</dbReference>
<evidence type="ECO:0000313" key="3">
    <source>
        <dbReference type="Proteomes" id="UP000235145"/>
    </source>
</evidence>
<dbReference type="Proteomes" id="UP000235145">
    <property type="component" value="Unassembled WGS sequence"/>
</dbReference>
<reference evidence="2 3" key="1">
    <citation type="journal article" date="2017" name="Nat. Commun.">
        <title>Genome assembly with in vitro proximity ligation data and whole-genome triplication in lettuce.</title>
        <authorList>
            <person name="Reyes-Chin-Wo S."/>
            <person name="Wang Z."/>
            <person name="Yang X."/>
            <person name="Kozik A."/>
            <person name="Arikit S."/>
            <person name="Song C."/>
            <person name="Xia L."/>
            <person name="Froenicke L."/>
            <person name="Lavelle D.O."/>
            <person name="Truco M.J."/>
            <person name="Xia R."/>
            <person name="Zhu S."/>
            <person name="Xu C."/>
            <person name="Xu H."/>
            <person name="Xu X."/>
            <person name="Cox K."/>
            <person name="Korf I."/>
            <person name="Meyers B.C."/>
            <person name="Michelmore R.W."/>
        </authorList>
    </citation>
    <scope>NUCLEOTIDE SEQUENCE [LARGE SCALE GENOMIC DNA]</scope>
    <source>
        <strain evidence="3">cv. Salinas</strain>
        <tissue evidence="2">Seedlings</tissue>
    </source>
</reference>